<keyword evidence="2" id="KW-0808">Transferase</keyword>
<sequence>MPHKPNWSQSKKLILRSDLWARADAYHNSFLLKSDPVLDATQHRTRELGKNAATAAVSPAQGKFLHLLLRGINAKRVLEVGSLGGYSAIWMARALPDDGELVALEISALNAQLRATRTLNPSVIEENVAAAGLSDKIRVILGPAHPSMKRLPSDEPFDLAFIDADKPNNTNYFVEAKRLVRSGGIIIVDNTGRKGYPADPARTGAGVEGVRELLRYIRDDDEVEATTIHTVGEKGLDGFTFAYRK</sequence>
<dbReference type="InterPro" id="IPR050362">
    <property type="entry name" value="Cation-dep_OMT"/>
</dbReference>
<organism evidence="5 6">
    <name type="scientific">Roridomyces roridus</name>
    <dbReference type="NCBI Taxonomy" id="1738132"/>
    <lineage>
        <taxon>Eukaryota</taxon>
        <taxon>Fungi</taxon>
        <taxon>Dikarya</taxon>
        <taxon>Basidiomycota</taxon>
        <taxon>Agaricomycotina</taxon>
        <taxon>Agaricomycetes</taxon>
        <taxon>Agaricomycetidae</taxon>
        <taxon>Agaricales</taxon>
        <taxon>Marasmiineae</taxon>
        <taxon>Mycenaceae</taxon>
        <taxon>Roridomyces</taxon>
    </lineage>
</organism>
<reference evidence="5" key="1">
    <citation type="submission" date="2023-03" db="EMBL/GenBank/DDBJ databases">
        <title>Massive genome expansion in bonnet fungi (Mycena s.s.) driven by repeated elements and novel gene families across ecological guilds.</title>
        <authorList>
            <consortium name="Lawrence Berkeley National Laboratory"/>
            <person name="Harder C.B."/>
            <person name="Miyauchi S."/>
            <person name="Viragh M."/>
            <person name="Kuo A."/>
            <person name="Thoen E."/>
            <person name="Andreopoulos B."/>
            <person name="Lu D."/>
            <person name="Skrede I."/>
            <person name="Drula E."/>
            <person name="Henrissat B."/>
            <person name="Morin E."/>
            <person name="Kohler A."/>
            <person name="Barry K."/>
            <person name="LaButti K."/>
            <person name="Morin E."/>
            <person name="Salamov A."/>
            <person name="Lipzen A."/>
            <person name="Mereny Z."/>
            <person name="Hegedus B."/>
            <person name="Baldrian P."/>
            <person name="Stursova M."/>
            <person name="Weitz H."/>
            <person name="Taylor A."/>
            <person name="Grigoriev I.V."/>
            <person name="Nagy L.G."/>
            <person name="Martin F."/>
            <person name="Kauserud H."/>
        </authorList>
    </citation>
    <scope>NUCLEOTIDE SEQUENCE</scope>
    <source>
        <strain evidence="5">9284</strain>
    </source>
</reference>
<dbReference type="Proteomes" id="UP001221142">
    <property type="component" value="Unassembled WGS sequence"/>
</dbReference>
<evidence type="ECO:0000256" key="2">
    <source>
        <dbReference type="ARBA" id="ARBA00022679"/>
    </source>
</evidence>
<dbReference type="GO" id="GO:0008171">
    <property type="term" value="F:O-methyltransferase activity"/>
    <property type="evidence" value="ECO:0007669"/>
    <property type="project" value="InterPro"/>
</dbReference>
<gene>
    <name evidence="5" type="ORF">FB45DRAFT_982277</name>
</gene>
<dbReference type="SUPFAM" id="SSF53335">
    <property type="entry name" value="S-adenosyl-L-methionine-dependent methyltransferases"/>
    <property type="match status" value="1"/>
</dbReference>
<dbReference type="PANTHER" id="PTHR10509:SF14">
    <property type="entry name" value="CAFFEOYL-COA O-METHYLTRANSFERASE 3-RELATED"/>
    <property type="match status" value="1"/>
</dbReference>
<accession>A0AAD7F927</accession>
<dbReference type="PROSITE" id="PS51682">
    <property type="entry name" value="SAM_OMT_I"/>
    <property type="match status" value="1"/>
</dbReference>
<keyword evidence="6" id="KW-1185">Reference proteome</keyword>
<comment type="similarity">
    <text evidence="4">Belongs to the class I-like SAM-binding methyltransferase superfamily. Cation-dependent O-methyltransferase family.</text>
</comment>
<evidence type="ECO:0000313" key="6">
    <source>
        <dbReference type="Proteomes" id="UP001221142"/>
    </source>
</evidence>
<dbReference type="CDD" id="cd02440">
    <property type="entry name" value="AdoMet_MTases"/>
    <property type="match status" value="1"/>
</dbReference>
<keyword evidence="3" id="KW-0949">S-adenosyl-L-methionine</keyword>
<dbReference type="AlphaFoldDB" id="A0AAD7F927"/>
<evidence type="ECO:0000313" key="5">
    <source>
        <dbReference type="EMBL" id="KAJ7609844.1"/>
    </source>
</evidence>
<protein>
    <submittedName>
        <fullName evidence="5">O-methyltransferase</fullName>
    </submittedName>
</protein>
<dbReference type="Pfam" id="PF01596">
    <property type="entry name" value="Methyltransf_3"/>
    <property type="match status" value="1"/>
</dbReference>
<evidence type="ECO:0000256" key="3">
    <source>
        <dbReference type="ARBA" id="ARBA00022691"/>
    </source>
</evidence>
<dbReference type="InterPro" id="IPR029063">
    <property type="entry name" value="SAM-dependent_MTases_sf"/>
</dbReference>
<dbReference type="GO" id="GO:0032259">
    <property type="term" value="P:methylation"/>
    <property type="evidence" value="ECO:0007669"/>
    <property type="project" value="UniProtKB-KW"/>
</dbReference>
<evidence type="ECO:0000256" key="4">
    <source>
        <dbReference type="ARBA" id="ARBA00023453"/>
    </source>
</evidence>
<dbReference type="PANTHER" id="PTHR10509">
    <property type="entry name" value="O-METHYLTRANSFERASE-RELATED"/>
    <property type="match status" value="1"/>
</dbReference>
<dbReference type="EMBL" id="JARKIF010000037">
    <property type="protein sequence ID" value="KAJ7609844.1"/>
    <property type="molecule type" value="Genomic_DNA"/>
</dbReference>
<proteinExistence type="inferred from homology"/>
<dbReference type="Gene3D" id="3.40.50.150">
    <property type="entry name" value="Vaccinia Virus protein VP39"/>
    <property type="match status" value="1"/>
</dbReference>
<evidence type="ECO:0000256" key="1">
    <source>
        <dbReference type="ARBA" id="ARBA00022603"/>
    </source>
</evidence>
<comment type="caution">
    <text evidence="5">The sequence shown here is derived from an EMBL/GenBank/DDBJ whole genome shotgun (WGS) entry which is preliminary data.</text>
</comment>
<dbReference type="GO" id="GO:0008757">
    <property type="term" value="F:S-adenosylmethionine-dependent methyltransferase activity"/>
    <property type="evidence" value="ECO:0007669"/>
    <property type="project" value="TreeGrafter"/>
</dbReference>
<name>A0AAD7F927_9AGAR</name>
<keyword evidence="1" id="KW-0489">Methyltransferase</keyword>
<dbReference type="InterPro" id="IPR002935">
    <property type="entry name" value="SAM_O-MeTrfase"/>
</dbReference>